<proteinExistence type="predicted"/>
<evidence type="ECO:0000313" key="1">
    <source>
        <dbReference type="EMBL" id="GFO66192.1"/>
    </source>
</evidence>
<dbReference type="Proteomes" id="UP000568888">
    <property type="component" value="Unassembled WGS sequence"/>
</dbReference>
<protein>
    <submittedName>
        <fullName evidence="1">Uncharacterized protein</fullName>
    </submittedName>
</protein>
<reference evidence="2" key="1">
    <citation type="submission" date="2020-06" db="EMBL/GenBank/DDBJ databases">
        <title>Draft genomic sequecing of Geomonas sp. Red736.</title>
        <authorList>
            <person name="Itoh H."/>
            <person name="Xu Z.X."/>
            <person name="Ushijima N."/>
            <person name="Masuda Y."/>
            <person name="Shiratori Y."/>
            <person name="Senoo K."/>
        </authorList>
    </citation>
    <scope>NUCLEOTIDE SEQUENCE [LARGE SCALE GENOMIC DNA]</scope>
    <source>
        <strain evidence="2">Red736</strain>
    </source>
</reference>
<sequence length="68" mass="7608">MHFGNKFLLVFLIQAPSSFLLVYGYETPPKSGSCGTYIFAQHLQVSVGRPEAFKPGKQIKTEIETEET</sequence>
<name>A0A6V8N172_9BACT</name>
<dbReference type="AlphaFoldDB" id="A0A6V8N172"/>
<accession>A0A6V8N172</accession>
<comment type="caution">
    <text evidence="1">The sequence shown here is derived from an EMBL/GenBank/DDBJ whole genome shotgun (WGS) entry which is preliminary data.</text>
</comment>
<gene>
    <name evidence="1" type="ORF">GMPD_41110</name>
</gene>
<organism evidence="1 2">
    <name type="scientific">Geomonas paludis</name>
    <dbReference type="NCBI Taxonomy" id="2740185"/>
    <lineage>
        <taxon>Bacteria</taxon>
        <taxon>Pseudomonadati</taxon>
        <taxon>Thermodesulfobacteriota</taxon>
        <taxon>Desulfuromonadia</taxon>
        <taxon>Geobacterales</taxon>
        <taxon>Geobacteraceae</taxon>
        <taxon>Geomonas</taxon>
    </lineage>
</organism>
<dbReference type="EMBL" id="BLXY01000019">
    <property type="protein sequence ID" value="GFO66192.1"/>
    <property type="molecule type" value="Genomic_DNA"/>
</dbReference>
<evidence type="ECO:0000313" key="2">
    <source>
        <dbReference type="Proteomes" id="UP000568888"/>
    </source>
</evidence>